<evidence type="ECO:0000256" key="3">
    <source>
        <dbReference type="ARBA" id="ARBA00022692"/>
    </source>
</evidence>
<keyword evidence="8 12" id="KW-1133">Transmembrane helix</keyword>
<dbReference type="SMART" id="SM00382">
    <property type="entry name" value="AAA"/>
    <property type="match status" value="2"/>
</dbReference>
<dbReference type="FunFam" id="3.40.50.300:FF:000689">
    <property type="entry name" value="ATP binding cassette subfamily A member 12"/>
    <property type="match status" value="1"/>
</dbReference>
<evidence type="ECO:0000313" key="14">
    <source>
        <dbReference type="Proteomes" id="UP000189705"/>
    </source>
</evidence>
<feature type="transmembrane region" description="Helical" evidence="12">
    <location>
        <begin position="4420"/>
        <end position="4440"/>
    </location>
</feature>
<dbReference type="Pfam" id="PF00005">
    <property type="entry name" value="ABC_tran"/>
    <property type="match status" value="2"/>
</dbReference>
<dbReference type="PROSITE" id="PS00211">
    <property type="entry name" value="ABC_TRANSPORTER_1"/>
    <property type="match status" value="1"/>
</dbReference>
<feature type="transmembrane region" description="Helical" evidence="12">
    <location>
        <begin position="4569"/>
        <end position="4587"/>
    </location>
</feature>
<dbReference type="RefSeq" id="XP_014380217.1">
    <property type="nucleotide sequence ID" value="XM_014524731.2"/>
</dbReference>
<feature type="transmembrane region" description="Helical" evidence="12">
    <location>
        <begin position="3750"/>
        <end position="3774"/>
    </location>
</feature>
<feature type="transmembrane region" description="Helical" evidence="12">
    <location>
        <begin position="4223"/>
        <end position="4243"/>
    </location>
</feature>
<dbReference type="PANTHER" id="PTHR19229">
    <property type="entry name" value="ATP-BINDING CASSETTE TRANSPORTER SUBFAMILY A ABCA"/>
    <property type="match status" value="1"/>
</dbReference>
<feature type="transmembrane region" description="Helical" evidence="12">
    <location>
        <begin position="4530"/>
        <end position="4557"/>
    </location>
</feature>
<feature type="transmembrane region" description="Helical" evidence="12">
    <location>
        <begin position="3614"/>
        <end position="3636"/>
    </location>
</feature>
<evidence type="ECO:0000256" key="11">
    <source>
        <dbReference type="ARBA" id="ARBA00023329"/>
    </source>
</evidence>
<feature type="transmembrane region" description="Helical" evidence="12">
    <location>
        <begin position="3705"/>
        <end position="3729"/>
    </location>
</feature>
<keyword evidence="9" id="KW-0445">Lipid transport</keyword>
<dbReference type="Pfam" id="PF12698">
    <property type="entry name" value="ABC2_membrane_3"/>
    <property type="match status" value="2"/>
</dbReference>
<keyword evidence="14" id="KW-1185">Reference proteome</keyword>
<dbReference type="InParanoid" id="A0A1U8DG77"/>
<dbReference type="GO" id="GO:0140359">
    <property type="term" value="F:ABC-type transporter activity"/>
    <property type="evidence" value="ECO:0007669"/>
    <property type="project" value="InterPro"/>
</dbReference>
<feature type="transmembrane region" description="Helical" evidence="12">
    <location>
        <begin position="3679"/>
        <end position="3699"/>
    </location>
</feature>
<dbReference type="STRING" id="38654.A0A1U8DG77"/>
<accession>A0A1U8DG77</accession>
<dbReference type="GO" id="GO:0005319">
    <property type="term" value="F:lipid transporter activity"/>
    <property type="evidence" value="ECO:0007669"/>
    <property type="project" value="TreeGrafter"/>
</dbReference>
<keyword evidence="7" id="KW-1278">Translocase</keyword>
<feature type="transmembrane region" description="Helical" evidence="12">
    <location>
        <begin position="7"/>
        <end position="30"/>
    </location>
</feature>
<evidence type="ECO:0000313" key="15">
    <source>
        <dbReference type="RefSeq" id="XP_014380217.1"/>
    </source>
</evidence>
<feature type="transmembrane region" description="Helical" evidence="12">
    <location>
        <begin position="3570"/>
        <end position="3593"/>
    </location>
</feature>
<evidence type="ECO:0000256" key="10">
    <source>
        <dbReference type="ARBA" id="ARBA00023136"/>
    </source>
</evidence>
<dbReference type="InterPro" id="IPR027417">
    <property type="entry name" value="P-loop_NTPase"/>
</dbReference>
<dbReference type="CTD" id="154664"/>
<dbReference type="GO" id="GO:0030659">
    <property type="term" value="C:cytoplasmic vesicle membrane"/>
    <property type="evidence" value="ECO:0007669"/>
    <property type="project" value="UniProtKB-SubCell"/>
</dbReference>
<dbReference type="FunFam" id="3.40.50.300:FF:000298">
    <property type="entry name" value="ATP-binding cassette sub-family A member 12"/>
    <property type="match status" value="1"/>
</dbReference>
<evidence type="ECO:0000256" key="5">
    <source>
        <dbReference type="ARBA" id="ARBA00022741"/>
    </source>
</evidence>
<evidence type="ECO:0000256" key="4">
    <source>
        <dbReference type="ARBA" id="ARBA00022737"/>
    </source>
</evidence>
<dbReference type="CDD" id="cd03263">
    <property type="entry name" value="ABC_subfamily_A"/>
    <property type="match status" value="2"/>
</dbReference>
<dbReference type="GO" id="GO:0005524">
    <property type="term" value="F:ATP binding"/>
    <property type="evidence" value="ECO:0007669"/>
    <property type="project" value="UniProtKB-KW"/>
</dbReference>
<evidence type="ECO:0000256" key="2">
    <source>
        <dbReference type="ARBA" id="ARBA00022448"/>
    </source>
</evidence>
<feature type="transmembrane region" description="Helical" evidence="12">
    <location>
        <begin position="4470"/>
        <end position="4491"/>
    </location>
</feature>
<name>A0A1U8DG77_ALLSI</name>
<dbReference type="GO" id="GO:0016887">
    <property type="term" value="F:ATP hydrolysis activity"/>
    <property type="evidence" value="ECO:0007669"/>
    <property type="project" value="InterPro"/>
</dbReference>
<dbReference type="InterPro" id="IPR056264">
    <property type="entry name" value="R2_ABCA1-4-like"/>
</dbReference>
<dbReference type="eggNOG" id="KOG0059">
    <property type="taxonomic scope" value="Eukaryota"/>
</dbReference>
<evidence type="ECO:0000256" key="7">
    <source>
        <dbReference type="ARBA" id="ARBA00022967"/>
    </source>
</evidence>
<evidence type="ECO:0000256" key="8">
    <source>
        <dbReference type="ARBA" id="ARBA00022989"/>
    </source>
</evidence>
<dbReference type="Proteomes" id="UP000189705">
    <property type="component" value="Unplaced"/>
</dbReference>
<dbReference type="PANTHER" id="PTHR19229:SF113">
    <property type="entry name" value="ATP-BINDING CASSETTE SUB-FAMILY A MEMBER 13"/>
    <property type="match status" value="1"/>
</dbReference>
<dbReference type="InterPro" id="IPR017871">
    <property type="entry name" value="ABC_transporter-like_CS"/>
</dbReference>
<feature type="transmembrane region" description="Helical" evidence="12">
    <location>
        <begin position="4498"/>
        <end position="4518"/>
    </location>
</feature>
<gene>
    <name evidence="15" type="primary">ABCA13</name>
</gene>
<reference evidence="15" key="1">
    <citation type="submission" date="2025-08" db="UniProtKB">
        <authorList>
            <consortium name="RefSeq"/>
        </authorList>
    </citation>
    <scope>IDENTIFICATION</scope>
</reference>
<dbReference type="InterPro" id="IPR003593">
    <property type="entry name" value="AAA+_ATPase"/>
</dbReference>
<organism evidence="14 15">
    <name type="scientific">Alligator sinensis</name>
    <name type="common">Chinese alligator</name>
    <dbReference type="NCBI Taxonomy" id="38654"/>
    <lineage>
        <taxon>Eukaryota</taxon>
        <taxon>Metazoa</taxon>
        <taxon>Chordata</taxon>
        <taxon>Craniata</taxon>
        <taxon>Vertebrata</taxon>
        <taxon>Euteleostomi</taxon>
        <taxon>Archelosauria</taxon>
        <taxon>Archosauria</taxon>
        <taxon>Crocodylia</taxon>
        <taxon>Alligatoridae</taxon>
        <taxon>Alligatorinae</taxon>
        <taxon>Alligator</taxon>
    </lineage>
</organism>
<sequence length="5020" mass="568197">MEDHPITFFFILSLSEVLWPCTLFLILAAVRFQEPPKHKEHCYLEARDLPNRGLYPFVRSLFCNVGSRCKNSSYSTPKNNSFRASNFQDGPESLLGNDMAFLKEIQDLAEEILETTEKAIVLQKVWGKESKIPGLNDSSVLLANHMKVLPSVIDVIFIKSLIRVDLNKAEEIISTVESLYKQPYFWDLLHLLPGLQASSLYKEDLIHALAQFLETFKNSITSLEELDVMPSNQSFYRAVKLGLNTSITALHFLEDWSLEGSQYNLSLWDVMWDPYAVKMELESRFGFSELHAKKLLNYMAVLNKIPTEDTLEHFVCSALSNMSEAGADSRDNEGGCIPAWLEAKLYLVHSVNKIKLYTQIFQQWFGSSKFRKILSELGGNMVDLVSQYSNDSEALKIASAINTLIQYWSETLEPNFPERHHETQGIILHVEKLQTLTENLPQWSLMKRLILVDGALRNIITQNLYFTKEFLHHLEKVLPFLQEDGVVHLDIEILFWELKQTLMSNASYICEDLLTVFEKALQLPPNSEVIDVLARFVCHYNNSNEAFKLSSQIQSIKESVLLLQKVIHGQQSLPDSIMEEFLGWQEIEQQLAENSASYCKINQLLSTKAPSGEDVYFSSCQEQLLLSLVIRTLEEVWFGFEEIPHWKDVTTAVRTMCGIAQFVNEAEGFRRGQSDYFGSSLCTGNNLNFKALIENYLAFLKNLSNSPFASWARILTSVKQLLTSEENLQIPEEKGDIVNSLRLAEFVQENLMPGSLSSSSLQDTQSLLDTVLNNAITWINGFASVETNESAVDFYSFSDLSKKLLENFQLVSRLWPNEQAAVFWETVEMVLYELDPKLLHLLMSTSSTGEVENLENFLSKIVFSVPENQKVLNKSLRFFQNIRTHWPQWNVGDIKVVNNFCENFIRSLYEVGLLTQEHVSTALSTMDKMRNLSCILLSSGTAVSKVQDTGKIVSDFYQNIPRIVDSKAASLVEMLSTVYQNIDQFLRIQSNSSLLSFFHKTSKDISSTRIQLAFQNMSVVFDFLSEIITLLNGLTQKPLCEKLARVYNYFILQAQSLAQKGEQEVQVVYKTLGSLKAMFIEKELRTVAFQYLEQLFDIPPESLLNNECTDFYVLGIPSEEPLVKSYSSLFLPLVSILSNSTDFGVSVPFAMHCTTTWLQMWTEILQQASEMLTLDLNFITYLQNGLTQISEGLENITHAEPCNVTFVVSPETTSALNLLGIITGAGKLNNWEDFDAFDDLISALKIAIDITSNLTRESLEEAFQTMETVITELQKSLLKTFSREFLDFWAGIFAPLSSEVEYKKTNLYSIGHSLSSILKLSTEELVIVLTELKETAGFLKNISQDRYLLACANILQNVTELDLTAKNISQIPFWFHPDYLLTIGNILNGVKGCNEWIDIISNLSEKLIFPSNLENTSHVLFLLLSLGSLDDMDYSLENILDIINMAYFNLEDSLCLQNGSDAHCMNIYFNIIEKILKFTQPTSYVKGDAHTLDFIFKLLNSSGGQIEAIVKHLMKYSQYTSDLKQTYFTKLITGATENSSEVPNFFHSHQPSSVAHWKRIWIFLNNRTAASLRNSTSLVDIVQLLNALEAIPQDKNISLLMESFEHLITYIASNLSHNMQNIPLQMLMNAAAMDVELVGKALTFLKSFSITNFPIIVGDNKFLKHMENFMQTLENTDLEFLTNLLEQASKSLHKFFTNIKALKVENPVLGTLTGWLHMLENNSHFWNLTNILPVLELFQAEHDDFVEALYLLPDVFSLLEQLPHNSNITDAVIEVFTFMLSQETNMSICAKEDLFSKANGLLKLLELVTNMPDESAKALSCLSTVACWNLTTTNLLADPALKPCNLDSSFVYNMVTNAFELLQLTAPAGNSLCSNEDLLREASSNMTCFFYQLKEWNSFFLKFSEIHHLDDEVLMDLEEFWDDLSVSLMSSGNSSVHSIRCPCTPKRQAALQLIEVVNNMTTADIGRARAVSDQLADLHSLLRLNGSAGTSVINTILTNLKTMANDISGMLDSEDVLSFLSAAQPLMALSPVGNQTYMVFMALATLSRNSSLFDNFEALWLDTEKSIWDLLVNFDVSHLLSVIKKEVRLLSTAAGQNSSLALGSFIKWFNLSSLETTITIFEGLREIERDWLNEYTHKNYSRIINALVLLMANENSSDDLIAIIKDIIDFLEVFQNGSRDYFNISFVTDLLNEEKLNNVHVAHLILQNSMLNMISDFVTEEEIMHLNSRDLQIEDFIDLFFNNTQYENYRKNTAPFQSRIMETVKVLLQIFFPSSAEYYRNKIIVLLKDLHRDIMAEMSIFPRDKILALLNLDWLIKLQEEVDGLKENIIYSSFKEHLYDPLKAISEDETLHFDSAKGLKFVKDLFNVLFGESAEKNGTQDDYELFHFMNNLCNANNSWKLVKMTRDLSTALRIMRQTFAEMGKRVDIFMSNHSKDFPDFYFPFWEMDLVSLAELLISLDKAFPLKNREVIEATKRLLYLISWSSSTNYTHGPFSETADYLSTLLQESDEFAKVTEVVEAIAKFLAWSKKASEKIVTIFEQPSDSDTTGNLDYLHVFYPVLQRAVCDAVNELTTSETAEAVYSNEKGLADLVKAFLDLTYLSIQVDHSSSNGSETVNTSTRLPANLGKASELNNIVGEIASFLADVQNYSWVLERLVTVVTSANINSPNETVSLIEYLLCIFVPINAITSKIALASTLNLTRNPTQEEKWGEIQEMIANFHTKKCTSIKAFIRAVADLFLGGFWENKLNENDLNLLLTYANNQDDFLRVMEIIMQLFNLTNNVSERHFSLRSFFASLINQNIRYLQKEQSSWKTAIEGSLNEIPWMELLHLNNNQQVNSTRTLVKTLLGPFVNGITGVADADQLQKSAQRLMHGLKWTFKQLSSYEKYAQRLIGLTEYWQQGPLNDQSVSEMCQVFQKHLSPASVLLLQNVQITALSILKIVAEKPTVISNLLCAFTSCKNGLTKHLLRSVTEGISFIHDRYQDIEKTWPISNQGDCENVVNINKKFSGTLHSFLRTLQNTTDSSCECQLMLEDIQKHVQRLAENLEALLSGNSVAAFLSNFSLPDDVKIKDFVQNLTELTLELHSSVNISEETIDVILEGSGSHSKFLYSVLAVALAGRCDKEVLSLLLTLPGNDQTSQAVKELCALPVLDLYTMIVLIAQNLNLRNIIYKVKIPSEVDNLLNILLDLVSSISSLLNKAQHVMENLPMFFQAFRNISLLDISIFHQFLQGGQSRSSAIGSLQSVIKAVCKEESSFFSNANMFIDMPRITELLEEDMAKYSIPKDSTPFCLQLYQEILQSTNGALLWTFLKPLLHGKILYTSNIKKINLVMEKANHTFSFVENLKTYAKTWLRMSKMFKHGENFFMLSQLQEALQNSFIKNFVESHLNLDVGKFVGKLQIYEAMMDKMLNNSVTEQIDLLSQLMVNISSCVLLDRFQPLESVEELEAKAHELMQQNNFLASIIFHTSDNKAHTQDSIDYLPPHISYTVRTSVLFSMRTDLIKNPMWKFHPQNLPADGFKYNHIFIPLQDMIESAIVSVHAGTDTSEPEIQVQAMPYPCHTSDLFLNNIGFFFPLIMMLTWMVSVAGMVRKLVYEREICLEEYMKTMGVHPSIQFLAWFLENIAVLAISSCTLVVILKVSGIFAYSDSFLIFLFFLDFGVAVVMLSYLMGTFFSSANTAALSASLVYMISFLPYIVLLVLQNQLSFANQTIACLLSTTAFGQGVFFITFFEGQEIGIQWSNMYQTLPQGGSITFGWACWMIFFDSIMCFIAGWYFSNTIPGRYGLREPWYFPLTVSYWKNFCSTDIFFFNENFQGRGSMPQEQKITSEEGISQGVVLISLTKEYTQSKNTAVKDLSLTFYRDQITALLGPNGAGKTTVISMLTGLSPPSSGTIIINGRDMRTHLTAVRLEIGVCPQHDVLFDMLTVQEHLLLYGSVKASHWTKKQLNQQVFRGLKDVGLSEHQDKLAGTLSGGMKRKLSIAIAFIGNSRTVVLDEPTSGIDPCSRRSIWDILLKYRAGRTLIFTTHHLDEAEVLSDRIAILQHGQLHCCGSPSYLKEKYGQGHSLTLIKKPSMFEIQDPKDTARVTSLVQSHLPEAFLKENTGSELTYLIPEVADKASFKGLFQALDENLLHLHVTGYGISDTTLEEVFLKLLQDTGKKPPMPLAIDLEAPLANGTESTYQKYSSLMDAQTVHGASLALTQIAALLLKRFHHTRRNWRGTLSNVLLPVLFVTMAMALFTVKPLAIDYPSLKLTPGLHDNAESFFRKNDVCWQTEPSSPQKILDSCGCVKCPIINISVPYLKNMQGHLLYNLSGFNVEEYLIRPSNKARCGGWTFGVKIHPEFQGVKPNWTSSKPLAKVWYNQKGFHSLPSYLNQLNNLFLWMNLPSNVDWRQYGITLYSHPYGGALLDEDKIMENIRQCGVALCIMLGFSLLTASIGSSIVKDRESGAKRLQHLTGLGYKTYWLGNFLYDMLFYLVPVILCIGVITAFQLSAFTFRQNLAATALLLILFGYAALPWMYFVSRFFSSSDVAFISYISLNFVFGLCTMLVTLLPRLLAIITKTQSFENLYRIFKWAFIVFPQFCLGQGLIELSYNQIKFDLTSNFGIDSYVNPFEMNFLGWIFVEMALQGTVLLLLRVSLHWDLMQKPRGHCSISSIVNPSEDIDVAMERKRVFGGRTNNDNDVLLLYNLKKLYRGFSRRSTAVKDISLGISRGECFGLLGTNGAGKSTTFKMLTGDITPTAGCAMVRTPTGSEIDILSAISEGILIGYCPQQDALDELLTGWEHLYYYCTLRGVPTQYIHKVAGDLVSRLHLDTHVDKLVRTYSGGTRRKLSAALALVGKPQILLLDEPSSGMDPYSKRYLWKTIMQEVQDGCAAVLTSHSMEECEALCTRLAIMVDGSFQCLGSPQHIKNRFGDGYSIKVCLNKETSYQNAILDCLQLHFPGTQFKGQHLNLLEYHVPRRWGYLAELFKVLENHKLLFQIKHYSISQTSLEQVFLNFAKQQQEISSSAQDSSTSRHYRLPV</sequence>
<feature type="transmembrane region" description="Helical" evidence="12">
    <location>
        <begin position="3648"/>
        <end position="3667"/>
    </location>
</feature>
<evidence type="ECO:0000256" key="6">
    <source>
        <dbReference type="ARBA" id="ARBA00022840"/>
    </source>
</evidence>
<keyword evidence="10 12" id="KW-0472">Membrane</keyword>
<evidence type="ECO:0000256" key="9">
    <source>
        <dbReference type="ARBA" id="ARBA00023055"/>
    </source>
</evidence>
<dbReference type="PROSITE" id="PS50893">
    <property type="entry name" value="ABC_TRANSPORTER_2"/>
    <property type="match status" value="2"/>
</dbReference>
<keyword evidence="2" id="KW-0813">Transport</keyword>
<dbReference type="SUPFAM" id="SSF52540">
    <property type="entry name" value="P-loop containing nucleoside triphosphate hydrolases"/>
    <property type="match status" value="2"/>
</dbReference>
<dbReference type="OrthoDB" id="9833608at2759"/>
<evidence type="ECO:0000259" key="13">
    <source>
        <dbReference type="PROSITE" id="PS50893"/>
    </source>
</evidence>
<keyword evidence="11" id="KW-0968">Cytoplasmic vesicle</keyword>
<dbReference type="GeneID" id="102378340"/>
<dbReference type="Pfam" id="PF23321">
    <property type="entry name" value="R1_ABCA1"/>
    <property type="match status" value="1"/>
</dbReference>
<keyword evidence="6 15" id="KW-0067">ATP-binding</keyword>
<dbReference type="GO" id="GO:0032376">
    <property type="term" value="P:positive regulation of cholesterol transport"/>
    <property type="evidence" value="ECO:0007669"/>
    <property type="project" value="UniProtKB-ARBA"/>
</dbReference>
<evidence type="ECO:0000256" key="12">
    <source>
        <dbReference type="SAM" id="Phobius"/>
    </source>
</evidence>
<keyword evidence="5" id="KW-0547">Nucleotide-binding</keyword>
<comment type="subcellular location">
    <subcellularLocation>
        <location evidence="1">Cytoplasmic vesicle membrane</location>
        <topology evidence="1">Multi-pass membrane protein</topology>
    </subcellularLocation>
</comment>
<dbReference type="Gene3D" id="3.40.50.300">
    <property type="entry name" value="P-loop containing nucleotide triphosphate hydrolases"/>
    <property type="match status" value="2"/>
</dbReference>
<protein>
    <submittedName>
        <fullName evidence="15">ATP-binding cassette sub-family A member 13</fullName>
    </submittedName>
</protein>
<feature type="transmembrane region" description="Helical" evidence="12">
    <location>
        <begin position="4615"/>
        <end position="4637"/>
    </location>
</feature>
<evidence type="ECO:0000256" key="1">
    <source>
        <dbReference type="ARBA" id="ARBA00004439"/>
    </source>
</evidence>
<dbReference type="InterPro" id="IPR003439">
    <property type="entry name" value="ABC_transporter-like_ATP-bd"/>
</dbReference>
<dbReference type="KEGG" id="asn:102378340"/>
<dbReference type="InterPro" id="IPR026082">
    <property type="entry name" value="ABCA"/>
</dbReference>
<feature type="domain" description="ABC transporter" evidence="13">
    <location>
        <begin position="4682"/>
        <end position="4920"/>
    </location>
</feature>
<dbReference type="InterPro" id="IPR013525">
    <property type="entry name" value="ABC2_TM"/>
</dbReference>
<feature type="domain" description="ABC transporter" evidence="13">
    <location>
        <begin position="3834"/>
        <end position="4067"/>
    </location>
</feature>
<proteinExistence type="predicted"/>
<keyword evidence="4" id="KW-0677">Repeat</keyword>
<keyword evidence="3 12" id="KW-0812">Transmembrane</keyword>